<evidence type="ECO:0000256" key="6">
    <source>
        <dbReference type="PROSITE-ProRule" id="PRU00433"/>
    </source>
</evidence>
<dbReference type="GO" id="GO:0009055">
    <property type="term" value="F:electron transfer activity"/>
    <property type="evidence" value="ECO:0007669"/>
    <property type="project" value="InterPro"/>
</dbReference>
<evidence type="ECO:0000256" key="7">
    <source>
        <dbReference type="SAM" id="SignalP"/>
    </source>
</evidence>
<dbReference type="InterPro" id="IPR036909">
    <property type="entry name" value="Cyt_c-like_dom_sf"/>
</dbReference>
<evidence type="ECO:0000256" key="2">
    <source>
        <dbReference type="ARBA" id="ARBA00022617"/>
    </source>
</evidence>
<dbReference type="GO" id="GO:0046872">
    <property type="term" value="F:metal ion binding"/>
    <property type="evidence" value="ECO:0007669"/>
    <property type="project" value="UniProtKB-KW"/>
</dbReference>
<dbReference type="GO" id="GO:0020037">
    <property type="term" value="F:heme binding"/>
    <property type="evidence" value="ECO:0007669"/>
    <property type="project" value="InterPro"/>
</dbReference>
<dbReference type="AlphaFoldDB" id="A0A099CWV9"/>
<dbReference type="OrthoDB" id="9796421at2"/>
<dbReference type="EMBL" id="JACHET010000001">
    <property type="protein sequence ID" value="MBB6183300.1"/>
    <property type="molecule type" value="Genomic_DNA"/>
</dbReference>
<keyword evidence="5 6" id="KW-0408">Iron</keyword>
<accession>A0A099CWV9</accession>
<evidence type="ECO:0000313" key="11">
    <source>
        <dbReference type="Proteomes" id="UP000029708"/>
    </source>
</evidence>
<dbReference type="PROSITE" id="PS51007">
    <property type="entry name" value="CYTC"/>
    <property type="match status" value="1"/>
</dbReference>
<name>A0A099CWV9_9GAMM</name>
<keyword evidence="4" id="KW-0249">Electron transport</keyword>
<dbReference type="SUPFAM" id="SSF46626">
    <property type="entry name" value="Cytochrome c"/>
    <property type="match status" value="1"/>
</dbReference>
<reference evidence="9 11" key="1">
    <citation type="submission" date="2014-09" db="EMBL/GenBank/DDBJ databases">
        <title>Xanthomonadaceae 3.5X direct submission.</title>
        <authorList>
            <person name="Fang T."/>
            <person name="Wang H."/>
        </authorList>
    </citation>
    <scope>NUCLEOTIDE SEQUENCE [LARGE SCALE GENOMIC DNA]</scope>
    <source>
        <strain evidence="9 11">3.5X</strain>
    </source>
</reference>
<dbReference type="RefSeq" id="WP_043100847.1">
    <property type="nucleotide sequence ID" value="NZ_JACHET010000001.1"/>
</dbReference>
<keyword evidence="1" id="KW-0813">Transport</keyword>
<dbReference type="InterPro" id="IPR009056">
    <property type="entry name" value="Cyt_c-like_dom"/>
</dbReference>
<protein>
    <submittedName>
        <fullName evidence="9 10">Cytochrome C</fullName>
    </submittedName>
</protein>
<dbReference type="Gene3D" id="1.10.760.10">
    <property type="entry name" value="Cytochrome c-like domain"/>
    <property type="match status" value="1"/>
</dbReference>
<sequence>MKSVITFSLFAAALMLGATAAHADGNAAAGMKKATACFACHGKDGEAIAPNYPRLAGQYQNYMEQALHEYKSGQRNNAIMKGMAAPLSEQDIKDITAYFSSLPSQLSTLKYHIQGANEMGASN</sequence>
<organism evidence="9 11">
    <name type="scientific">Oleiagrimonas soli</name>
    <dbReference type="NCBI Taxonomy" id="1543381"/>
    <lineage>
        <taxon>Bacteria</taxon>
        <taxon>Pseudomonadati</taxon>
        <taxon>Pseudomonadota</taxon>
        <taxon>Gammaproteobacteria</taxon>
        <taxon>Lysobacterales</taxon>
        <taxon>Rhodanobacteraceae</taxon>
        <taxon>Oleiagrimonas</taxon>
    </lineage>
</organism>
<feature type="domain" description="Cytochrome c" evidence="8">
    <location>
        <begin position="25"/>
        <end position="103"/>
    </location>
</feature>
<evidence type="ECO:0000256" key="3">
    <source>
        <dbReference type="ARBA" id="ARBA00022723"/>
    </source>
</evidence>
<keyword evidence="3 6" id="KW-0479">Metal-binding</keyword>
<evidence type="ECO:0000313" key="10">
    <source>
        <dbReference type="EMBL" id="MBB6183300.1"/>
    </source>
</evidence>
<keyword evidence="11" id="KW-1185">Reference proteome</keyword>
<keyword evidence="2 6" id="KW-0349">Heme</keyword>
<evidence type="ECO:0000256" key="4">
    <source>
        <dbReference type="ARBA" id="ARBA00022982"/>
    </source>
</evidence>
<dbReference type="PANTHER" id="PTHR33751">
    <property type="entry name" value="CBB3-TYPE CYTOCHROME C OXIDASE SUBUNIT FIXP"/>
    <property type="match status" value="1"/>
</dbReference>
<dbReference type="STRING" id="1543381.LF63_0107855"/>
<dbReference type="InterPro" id="IPR050597">
    <property type="entry name" value="Cytochrome_c_Oxidase_Subunit"/>
</dbReference>
<evidence type="ECO:0000256" key="5">
    <source>
        <dbReference type="ARBA" id="ARBA00023004"/>
    </source>
</evidence>
<keyword evidence="7" id="KW-0732">Signal</keyword>
<feature type="chain" id="PRO_5033215879" evidence="7">
    <location>
        <begin position="24"/>
        <end position="123"/>
    </location>
</feature>
<evidence type="ECO:0000256" key="1">
    <source>
        <dbReference type="ARBA" id="ARBA00022448"/>
    </source>
</evidence>
<dbReference type="EMBL" id="JROI01000010">
    <property type="protein sequence ID" value="KGI78234.1"/>
    <property type="molecule type" value="Genomic_DNA"/>
</dbReference>
<evidence type="ECO:0000313" key="9">
    <source>
        <dbReference type="EMBL" id="KGI78234.1"/>
    </source>
</evidence>
<proteinExistence type="predicted"/>
<dbReference type="Pfam" id="PF00034">
    <property type="entry name" value="Cytochrom_C"/>
    <property type="match status" value="1"/>
</dbReference>
<reference evidence="10 12" key="2">
    <citation type="submission" date="2020-08" db="EMBL/GenBank/DDBJ databases">
        <title>Genomic Encyclopedia of Type Strains, Phase IV (KMG-IV): sequencing the most valuable type-strain genomes for metagenomic binning, comparative biology and taxonomic classification.</title>
        <authorList>
            <person name="Goeker M."/>
        </authorList>
    </citation>
    <scope>NUCLEOTIDE SEQUENCE [LARGE SCALE GENOMIC DNA]</scope>
    <source>
        <strain evidence="10 12">DSM 107085</strain>
    </source>
</reference>
<dbReference type="Proteomes" id="UP000560000">
    <property type="component" value="Unassembled WGS sequence"/>
</dbReference>
<evidence type="ECO:0000259" key="8">
    <source>
        <dbReference type="PROSITE" id="PS51007"/>
    </source>
</evidence>
<evidence type="ECO:0000313" key="12">
    <source>
        <dbReference type="Proteomes" id="UP000560000"/>
    </source>
</evidence>
<gene>
    <name evidence="10" type="ORF">HNQ86_000645</name>
    <name evidence="9" type="ORF">LF63_0107855</name>
</gene>
<comment type="caution">
    <text evidence="9">The sequence shown here is derived from an EMBL/GenBank/DDBJ whole genome shotgun (WGS) entry which is preliminary data.</text>
</comment>
<dbReference type="HOGENOM" id="CLU_128253_1_0_6"/>
<feature type="signal peptide" evidence="7">
    <location>
        <begin position="1"/>
        <end position="23"/>
    </location>
</feature>
<dbReference type="Proteomes" id="UP000029708">
    <property type="component" value="Unassembled WGS sequence"/>
</dbReference>
<dbReference type="PANTHER" id="PTHR33751:SF9">
    <property type="entry name" value="CYTOCHROME C4"/>
    <property type="match status" value="1"/>
</dbReference>